<keyword evidence="8" id="KW-1185">Reference proteome</keyword>
<dbReference type="Pfam" id="PF12906">
    <property type="entry name" value="RINGv"/>
    <property type="match status" value="1"/>
</dbReference>
<organism evidence="7 8">
    <name type="scientific">Heracleum sosnowskyi</name>
    <dbReference type="NCBI Taxonomy" id="360622"/>
    <lineage>
        <taxon>Eukaryota</taxon>
        <taxon>Viridiplantae</taxon>
        <taxon>Streptophyta</taxon>
        <taxon>Embryophyta</taxon>
        <taxon>Tracheophyta</taxon>
        <taxon>Spermatophyta</taxon>
        <taxon>Magnoliopsida</taxon>
        <taxon>eudicotyledons</taxon>
        <taxon>Gunneridae</taxon>
        <taxon>Pentapetalae</taxon>
        <taxon>asterids</taxon>
        <taxon>campanulids</taxon>
        <taxon>Apiales</taxon>
        <taxon>Apiaceae</taxon>
        <taxon>Apioideae</taxon>
        <taxon>apioid superclade</taxon>
        <taxon>Tordylieae</taxon>
        <taxon>Tordyliinae</taxon>
        <taxon>Heracleum</taxon>
    </lineage>
</organism>
<evidence type="ECO:0000313" key="8">
    <source>
        <dbReference type="Proteomes" id="UP001237642"/>
    </source>
</evidence>
<feature type="transmembrane region" description="Helical" evidence="5">
    <location>
        <begin position="370"/>
        <end position="387"/>
    </location>
</feature>
<keyword evidence="3" id="KW-0862">Zinc</keyword>
<reference evidence="7" key="2">
    <citation type="submission" date="2023-05" db="EMBL/GenBank/DDBJ databases">
        <authorList>
            <person name="Schelkunov M.I."/>
        </authorList>
    </citation>
    <scope>NUCLEOTIDE SEQUENCE</scope>
    <source>
        <strain evidence="7">Hsosn_3</strain>
        <tissue evidence="7">Leaf</tissue>
    </source>
</reference>
<dbReference type="SUPFAM" id="SSF57850">
    <property type="entry name" value="RING/U-box"/>
    <property type="match status" value="1"/>
</dbReference>
<name>A0AAD8J038_9APIA</name>
<keyword evidence="1" id="KW-0479">Metal-binding</keyword>
<evidence type="ECO:0000259" key="6">
    <source>
        <dbReference type="PROSITE" id="PS51292"/>
    </source>
</evidence>
<dbReference type="InterPro" id="IPR011016">
    <property type="entry name" value="Znf_RING-CH"/>
</dbReference>
<dbReference type="SMART" id="SM00744">
    <property type="entry name" value="RINGv"/>
    <property type="match status" value="1"/>
</dbReference>
<dbReference type="GO" id="GO:0008270">
    <property type="term" value="F:zinc ion binding"/>
    <property type="evidence" value="ECO:0007669"/>
    <property type="project" value="UniProtKB-KW"/>
</dbReference>
<dbReference type="AlphaFoldDB" id="A0AAD8J038"/>
<keyword evidence="2" id="KW-0863">Zinc-finger</keyword>
<feature type="transmembrane region" description="Helical" evidence="5">
    <location>
        <begin position="399"/>
        <end position="420"/>
    </location>
</feature>
<dbReference type="InterPro" id="IPR013083">
    <property type="entry name" value="Znf_RING/FYVE/PHD"/>
</dbReference>
<keyword evidence="5" id="KW-0812">Transmembrane</keyword>
<feature type="region of interest" description="Disordered" evidence="4">
    <location>
        <begin position="215"/>
        <end position="243"/>
    </location>
</feature>
<dbReference type="PANTHER" id="PTHR46158:SF1">
    <property type="entry name" value="RING_U-BOX SUPERFAMILY PROTEIN"/>
    <property type="match status" value="1"/>
</dbReference>
<evidence type="ECO:0000313" key="7">
    <source>
        <dbReference type="EMBL" id="KAK1394138.1"/>
    </source>
</evidence>
<comment type="caution">
    <text evidence="7">The sequence shown here is derived from an EMBL/GenBank/DDBJ whole genome shotgun (WGS) entry which is preliminary data.</text>
</comment>
<reference evidence="7" key="1">
    <citation type="submission" date="2023-02" db="EMBL/GenBank/DDBJ databases">
        <title>Genome of toxic invasive species Heracleum sosnowskyi carries increased number of genes despite the absence of recent whole-genome duplications.</title>
        <authorList>
            <person name="Schelkunov M."/>
            <person name="Shtratnikova V."/>
            <person name="Makarenko M."/>
            <person name="Klepikova A."/>
            <person name="Omelchenko D."/>
            <person name="Novikova G."/>
            <person name="Obukhova E."/>
            <person name="Bogdanov V."/>
            <person name="Penin A."/>
            <person name="Logacheva M."/>
        </authorList>
    </citation>
    <scope>NUCLEOTIDE SEQUENCE</scope>
    <source>
        <strain evidence="7">Hsosn_3</strain>
        <tissue evidence="7">Leaf</tissue>
    </source>
</reference>
<dbReference type="PANTHER" id="PTHR46158">
    <property type="entry name" value="OS02G0165000 PROTEIN"/>
    <property type="match status" value="1"/>
</dbReference>
<keyword evidence="5" id="KW-1133">Transmembrane helix</keyword>
<accession>A0AAD8J038</accession>
<feature type="domain" description="RING-CH-type" evidence="6">
    <location>
        <begin position="244"/>
        <end position="306"/>
    </location>
</feature>
<gene>
    <name evidence="7" type="ORF">POM88_013194</name>
</gene>
<evidence type="ECO:0000256" key="2">
    <source>
        <dbReference type="ARBA" id="ARBA00022771"/>
    </source>
</evidence>
<dbReference type="CDD" id="cd16495">
    <property type="entry name" value="RING_CH-C4HC3_MARCH"/>
    <property type="match status" value="1"/>
</dbReference>
<evidence type="ECO:0000256" key="5">
    <source>
        <dbReference type="SAM" id="Phobius"/>
    </source>
</evidence>
<protein>
    <submittedName>
        <fullName evidence="7">RING-CH-type domain-containing protein</fullName>
    </submittedName>
</protein>
<evidence type="ECO:0000256" key="1">
    <source>
        <dbReference type="ARBA" id="ARBA00022723"/>
    </source>
</evidence>
<dbReference type="Proteomes" id="UP001237642">
    <property type="component" value="Unassembled WGS sequence"/>
</dbReference>
<feature type="transmembrane region" description="Helical" evidence="5">
    <location>
        <begin position="426"/>
        <end position="448"/>
    </location>
</feature>
<keyword evidence="5" id="KW-0472">Membrane</keyword>
<evidence type="ECO:0000256" key="3">
    <source>
        <dbReference type="ARBA" id="ARBA00022833"/>
    </source>
</evidence>
<dbReference type="PROSITE" id="PS51292">
    <property type="entry name" value="ZF_RING_CH"/>
    <property type="match status" value="1"/>
</dbReference>
<dbReference type="Gene3D" id="3.30.40.10">
    <property type="entry name" value="Zinc/RING finger domain, C3HC4 (zinc finger)"/>
    <property type="match status" value="1"/>
</dbReference>
<feature type="region of interest" description="Disordered" evidence="4">
    <location>
        <begin position="19"/>
        <end position="45"/>
    </location>
</feature>
<feature type="compositionally biased region" description="Acidic residues" evidence="4">
    <location>
        <begin position="232"/>
        <end position="243"/>
    </location>
</feature>
<dbReference type="EMBL" id="JAUIZM010000003">
    <property type="protein sequence ID" value="KAK1394138.1"/>
    <property type="molecule type" value="Genomic_DNA"/>
</dbReference>
<evidence type="ECO:0000256" key="4">
    <source>
        <dbReference type="SAM" id="MobiDB-lite"/>
    </source>
</evidence>
<proteinExistence type="predicted"/>
<sequence length="493" mass="54912">MEDHKSLFEVVIPVDKIDESSEFSQETPLNKHPRKPNLSLEIPSRNMEISPQEFVQMKMPPTPTPTPTPKKVNFILTPSPTDARGNASPGPSSFKAKSSMKQLLPKMSFKYKNSTTDAERATNVLSGGSQEKPSMSRSWSLTRIFTPRMKRTSSLPVTHIFRSNSEIIRGGNLNSSPNLEFKGAQKHISRSLSVPDLNKGPTIRRMDSFIRVIPSTPRMRDGNDTIKNTDATGDDENSEVDAEDIPEEEAVCRICMVELCEGGETLKMECKCKGELALAHQECAVKWFSIKGNKTCEVCKHEVQNLPVTLLRIQSVQNRITAANRAPEMEVNGFSDVYRVWQELPILVIVSMLAYFCFLEQLLVANMGTGAIALSLPFSCVLGFLSSMTSSTMVKRRFVWLYASIQFAFVVIFAHFFFSVVHVQPVLSILLATFAGLGVAMSGSSIIVEFLRWKRRRNAPADLYNNLQASDQRTQTILPSHAAPPANHLEVGN</sequence>